<dbReference type="AlphaFoldDB" id="A0A0E9N9I3"/>
<evidence type="ECO:0000313" key="1">
    <source>
        <dbReference type="EMBL" id="GAO46070.1"/>
    </source>
</evidence>
<dbReference type="Proteomes" id="UP000033140">
    <property type="component" value="Unassembled WGS sequence"/>
</dbReference>
<accession>A0A0E9N9I3</accession>
<dbReference type="EMBL" id="BACD03000002">
    <property type="protein sequence ID" value="GAO46070.1"/>
    <property type="molecule type" value="Genomic_DNA"/>
</dbReference>
<keyword evidence="2" id="KW-1185">Reference proteome</keyword>
<proteinExistence type="predicted"/>
<organism evidence="1 2">
    <name type="scientific">Saitoella complicata (strain BCRC 22490 / CBS 7301 / JCM 7358 / NBRC 10748 / NRRL Y-17804)</name>
    <dbReference type="NCBI Taxonomy" id="698492"/>
    <lineage>
        <taxon>Eukaryota</taxon>
        <taxon>Fungi</taxon>
        <taxon>Dikarya</taxon>
        <taxon>Ascomycota</taxon>
        <taxon>Taphrinomycotina</taxon>
        <taxon>Taphrinomycotina incertae sedis</taxon>
        <taxon>Saitoella</taxon>
    </lineage>
</organism>
<reference evidence="1 2" key="1">
    <citation type="journal article" date="2011" name="J. Gen. Appl. Microbiol.">
        <title>Draft genome sequencing of the enigmatic yeast Saitoella complicata.</title>
        <authorList>
            <person name="Nishida H."/>
            <person name="Hamamoto M."/>
            <person name="Sugiyama J."/>
        </authorList>
    </citation>
    <scope>NUCLEOTIDE SEQUENCE [LARGE SCALE GENOMIC DNA]</scope>
    <source>
        <strain evidence="1 2">NRRL Y-17804</strain>
    </source>
</reference>
<protein>
    <submittedName>
        <fullName evidence="1">Uncharacterized protein</fullName>
    </submittedName>
</protein>
<name>A0A0E9N9I3_SAICN</name>
<reference evidence="1 2" key="2">
    <citation type="journal article" date="2014" name="J. Gen. Appl. Microbiol.">
        <title>The early diverging ascomycetous budding yeast Saitoella complicata has three histone deacetylases belonging to the Clr6, Hos2, and Rpd3 lineages.</title>
        <authorList>
            <person name="Nishida H."/>
            <person name="Matsumoto T."/>
            <person name="Kondo S."/>
            <person name="Hamamoto M."/>
            <person name="Yoshikawa H."/>
        </authorList>
    </citation>
    <scope>NUCLEOTIDE SEQUENCE [LARGE SCALE GENOMIC DNA]</scope>
    <source>
        <strain evidence="1 2">NRRL Y-17804</strain>
    </source>
</reference>
<sequence>MVNYRSRAPRGHPLCGWPALPNVSMRAQRLLQRPTERDERFLAWDLTGKRPIRKLHGVRLTRSVTRPRSLIPCSYLCGATSFSSAAVEGNGRLKLAGVSACFVRAVSGDRIHSDKAQGKYAAALAQARSLLVGRLLPEYIRQAYEVSSNLKSVNSWINQQLEAYPCRTVHVRHLLRSLLSSSNKLNPRVKYLLESRTTTTNNPCHSLTDFLTIFAGAFYGSSAA</sequence>
<gene>
    <name evidence="1" type="ORF">G7K_0313-t1</name>
</gene>
<evidence type="ECO:0000313" key="2">
    <source>
        <dbReference type="Proteomes" id="UP000033140"/>
    </source>
</evidence>
<comment type="caution">
    <text evidence="1">The sequence shown here is derived from an EMBL/GenBank/DDBJ whole genome shotgun (WGS) entry which is preliminary data.</text>
</comment>
<reference evidence="1 2" key="3">
    <citation type="journal article" date="2015" name="Genome Announc.">
        <title>Draft Genome Sequence of the Archiascomycetous Yeast Saitoella complicata.</title>
        <authorList>
            <person name="Yamauchi K."/>
            <person name="Kondo S."/>
            <person name="Hamamoto M."/>
            <person name="Takahashi Y."/>
            <person name="Ogura Y."/>
            <person name="Hayashi T."/>
            <person name="Nishida H."/>
        </authorList>
    </citation>
    <scope>NUCLEOTIDE SEQUENCE [LARGE SCALE GENOMIC DNA]</scope>
    <source>
        <strain evidence="1 2">NRRL Y-17804</strain>
    </source>
</reference>